<sequence>MKKAEFLFLVACGSGSLGAQYVVDSNLGTLAPSGVKNVQGNTSGSGGPVRNRADFHTGNRYFENGFQWNFEGNWGHERVYRFELTAPAKLYLSSSSLTGDPDFFLLEVPDVVEEPLNGKKKAIATLAMAPQDFGLNTEEYLGGYPPGIYYLVAESFDGFDHPENEPVRNDVQFSSTLAARSASALDLAEHLGTLSTPNQFVRFSTISSTGNENAAILGLYRESGEFLAATVGGDDVLASEGLEAGDYFLAVANEGSTFGEDFAVVAAGSNGPFQLNVSQGRHTEPLFRFGFFDFSFAATSVKFYRFTIAEPPAYTDLGVLVRQGEPLELSFLASNFDTEIAVYDQHGFFFDRNDDYQPGVTQSLLQYSQGGVGALPVGVWYLTVGGYDLVFREHFVTDIVNGATTEGEYVLNYNGQTESGVLAPVEQAWFRFEVGPPVLELADFSFDSGQQKVQLSWEEGSPNSTYSIYRSVDGVEFTLVPGQEGMQSLSTSFHVDLSNEPKQFFQVRED</sequence>
<evidence type="ECO:0000313" key="2">
    <source>
        <dbReference type="Proteomes" id="UP000604083"/>
    </source>
</evidence>
<name>A0A934RQB4_9BACT</name>
<dbReference type="AlphaFoldDB" id="A0A934RQB4"/>
<dbReference type="Proteomes" id="UP000604083">
    <property type="component" value="Unassembled WGS sequence"/>
</dbReference>
<gene>
    <name evidence="1" type="ORF">JIN78_06210</name>
</gene>
<organism evidence="1 2">
    <name type="scientific">Roseibacillus ishigakijimensis</name>
    <dbReference type="NCBI Taxonomy" id="454146"/>
    <lineage>
        <taxon>Bacteria</taxon>
        <taxon>Pseudomonadati</taxon>
        <taxon>Verrucomicrobiota</taxon>
        <taxon>Verrucomicrobiia</taxon>
        <taxon>Verrucomicrobiales</taxon>
        <taxon>Verrucomicrobiaceae</taxon>
        <taxon>Roseibacillus</taxon>
    </lineage>
</organism>
<protein>
    <recommendedName>
        <fullName evidence="3">Peptidase C-terminal archaeal/bacterial domain-containing protein</fullName>
    </recommendedName>
</protein>
<dbReference type="EMBL" id="JAENIO010000011">
    <property type="protein sequence ID" value="MBK1833651.1"/>
    <property type="molecule type" value="Genomic_DNA"/>
</dbReference>
<reference evidence="1" key="1">
    <citation type="submission" date="2021-01" db="EMBL/GenBank/DDBJ databases">
        <title>Modified the classification status of verrucomicrobia.</title>
        <authorList>
            <person name="Feng X."/>
        </authorList>
    </citation>
    <scope>NUCLEOTIDE SEQUENCE</scope>
    <source>
        <strain evidence="1">KCTC 12986</strain>
    </source>
</reference>
<dbReference type="RefSeq" id="WP_200391086.1">
    <property type="nucleotide sequence ID" value="NZ_JAENIO010000011.1"/>
</dbReference>
<evidence type="ECO:0000313" key="1">
    <source>
        <dbReference type="EMBL" id="MBK1833651.1"/>
    </source>
</evidence>
<evidence type="ECO:0008006" key="3">
    <source>
        <dbReference type="Google" id="ProtNLM"/>
    </source>
</evidence>
<comment type="caution">
    <text evidence="1">The sequence shown here is derived from an EMBL/GenBank/DDBJ whole genome shotgun (WGS) entry which is preliminary data.</text>
</comment>
<keyword evidence="2" id="KW-1185">Reference proteome</keyword>
<accession>A0A934RQB4</accession>
<proteinExistence type="predicted"/>